<proteinExistence type="predicted"/>
<reference evidence="2" key="1">
    <citation type="journal article" date="2019" name="Int. J. Syst. Evol. Microbiol.">
        <title>The Global Catalogue of Microorganisms (GCM) 10K type strain sequencing project: providing services to taxonomists for standard genome sequencing and annotation.</title>
        <authorList>
            <consortium name="The Broad Institute Genomics Platform"/>
            <consortium name="The Broad Institute Genome Sequencing Center for Infectious Disease"/>
            <person name="Wu L."/>
            <person name="Ma J."/>
        </authorList>
    </citation>
    <scope>NUCLEOTIDE SEQUENCE [LARGE SCALE GENOMIC DNA]</scope>
    <source>
        <strain evidence="2">CCUG 60529</strain>
    </source>
</reference>
<comment type="caution">
    <text evidence="1">The sequence shown here is derived from an EMBL/GenBank/DDBJ whole genome shotgun (WGS) entry which is preliminary data.</text>
</comment>
<evidence type="ECO:0000313" key="1">
    <source>
        <dbReference type="EMBL" id="MFD0835274.1"/>
    </source>
</evidence>
<accession>A0ABW3BRY3</accession>
<dbReference type="EMBL" id="JBHTIB010000008">
    <property type="protein sequence ID" value="MFD0835274.1"/>
    <property type="molecule type" value="Genomic_DNA"/>
</dbReference>
<evidence type="ECO:0008006" key="3">
    <source>
        <dbReference type="Google" id="ProtNLM"/>
    </source>
</evidence>
<sequence length="136" mass="15122">MKETEICLHCNDDYIPTRRGLQKFCSKSCKSRYWYLKQNYTKDVTKDAIENKVANSSAKVDKMSLAGVGNAAAGAAVVEVVKTVFTTQDNKPATKKDIQELKTLITGRYLPVKNAGKDSMGRSPFYDVETGNVVYI</sequence>
<dbReference type="RefSeq" id="WP_379940300.1">
    <property type="nucleotide sequence ID" value="NZ_JBHTIB010000008.1"/>
</dbReference>
<protein>
    <recommendedName>
        <fullName evidence="3">FCS-type domain-containing protein</fullName>
    </recommendedName>
</protein>
<name>A0ABW3BRY3_9FLAO</name>
<evidence type="ECO:0000313" key="2">
    <source>
        <dbReference type="Proteomes" id="UP001597011"/>
    </source>
</evidence>
<keyword evidence="2" id="KW-1185">Reference proteome</keyword>
<dbReference type="Proteomes" id="UP001597011">
    <property type="component" value="Unassembled WGS sequence"/>
</dbReference>
<organism evidence="1 2">
    <name type="scientific">Mariniflexile aquimaris</name>
    <dbReference type="NCBI Taxonomy" id="881009"/>
    <lineage>
        <taxon>Bacteria</taxon>
        <taxon>Pseudomonadati</taxon>
        <taxon>Bacteroidota</taxon>
        <taxon>Flavobacteriia</taxon>
        <taxon>Flavobacteriales</taxon>
        <taxon>Flavobacteriaceae</taxon>
        <taxon>Mariniflexile</taxon>
    </lineage>
</organism>
<gene>
    <name evidence="1" type="ORF">ACFQ0I_05830</name>
</gene>